<organism evidence="2 3">
    <name type="scientific">Gelidibacter salicanalis</name>
    <dbReference type="NCBI Taxonomy" id="291193"/>
    <lineage>
        <taxon>Bacteria</taxon>
        <taxon>Pseudomonadati</taxon>
        <taxon>Bacteroidota</taxon>
        <taxon>Flavobacteriia</taxon>
        <taxon>Flavobacteriales</taxon>
        <taxon>Flavobacteriaceae</taxon>
        <taxon>Gelidibacter</taxon>
    </lineage>
</organism>
<evidence type="ECO:0008006" key="4">
    <source>
        <dbReference type="Google" id="ProtNLM"/>
    </source>
</evidence>
<dbReference type="RefSeq" id="WP_199598598.1">
    <property type="nucleotide sequence ID" value="NZ_JAEHJZ010000018.1"/>
</dbReference>
<keyword evidence="3" id="KW-1185">Reference proteome</keyword>
<dbReference type="EMBL" id="JAEHJZ010000018">
    <property type="protein sequence ID" value="MBJ7880734.1"/>
    <property type="molecule type" value="Genomic_DNA"/>
</dbReference>
<dbReference type="Pfam" id="PF20130">
    <property type="entry name" value="DUF6520"/>
    <property type="match status" value="1"/>
</dbReference>
<dbReference type="InterPro" id="IPR045391">
    <property type="entry name" value="DUF6520"/>
</dbReference>
<keyword evidence="1" id="KW-0732">Signal</keyword>
<evidence type="ECO:0000313" key="2">
    <source>
        <dbReference type="EMBL" id="MBJ7880734.1"/>
    </source>
</evidence>
<reference evidence="2 3" key="1">
    <citation type="submission" date="2020-09" db="EMBL/GenBank/DDBJ databases">
        <title>Draft genome of Gelidibacter salicanalis PAMC21136.</title>
        <authorList>
            <person name="Park H."/>
        </authorList>
    </citation>
    <scope>NUCLEOTIDE SEQUENCE [LARGE SCALE GENOMIC DNA]</scope>
    <source>
        <strain evidence="2 3">PAMC21136</strain>
    </source>
</reference>
<proteinExistence type="predicted"/>
<gene>
    <name evidence="2" type="ORF">JEM65_08750</name>
</gene>
<dbReference type="Proteomes" id="UP000662373">
    <property type="component" value="Unassembled WGS sequence"/>
</dbReference>
<evidence type="ECO:0000313" key="3">
    <source>
        <dbReference type="Proteomes" id="UP000662373"/>
    </source>
</evidence>
<name>A0A934KNW7_9FLAO</name>
<sequence>MKKLFLIPAMALLVVLGMSFTNLASANKVQPEVFASDYIFANGNWRAVPEQNCTSGTVTCRVQFGANGPIYDLYDEMDLSTKKNQSDGTVIVL</sequence>
<evidence type="ECO:0000256" key="1">
    <source>
        <dbReference type="SAM" id="SignalP"/>
    </source>
</evidence>
<feature type="chain" id="PRO_5037980569" description="Secreted protein" evidence="1">
    <location>
        <begin position="25"/>
        <end position="93"/>
    </location>
</feature>
<accession>A0A934KNW7</accession>
<comment type="caution">
    <text evidence="2">The sequence shown here is derived from an EMBL/GenBank/DDBJ whole genome shotgun (WGS) entry which is preliminary data.</text>
</comment>
<protein>
    <recommendedName>
        <fullName evidence="4">Secreted protein</fullName>
    </recommendedName>
</protein>
<feature type="signal peptide" evidence="1">
    <location>
        <begin position="1"/>
        <end position="24"/>
    </location>
</feature>
<dbReference type="AlphaFoldDB" id="A0A934KNW7"/>